<dbReference type="Gene3D" id="2.60.40.10">
    <property type="entry name" value="Immunoglobulins"/>
    <property type="match status" value="1"/>
</dbReference>
<dbReference type="InterPro" id="IPR054593">
    <property type="entry name" value="Beta-mannosidase-like_N2"/>
</dbReference>
<keyword evidence="10" id="KW-1185">Reference proteome</keyword>
<evidence type="ECO:0000256" key="3">
    <source>
        <dbReference type="ARBA" id="ARBA00012754"/>
    </source>
</evidence>
<dbReference type="SUPFAM" id="SSF51445">
    <property type="entry name" value="(Trans)glycosidases"/>
    <property type="match status" value="1"/>
</dbReference>
<keyword evidence="5" id="KW-0326">Glycosidase</keyword>
<sequence>MASDAGTADGLRSREKEEPVPVAVFGRDSGAADETAPEAAFELLLSGTDWRLTGWYPNQWQPRLSMELGVSILPAVAELPASVPGAVQTDLLAAGRMADPFVGLDSLHGEWVTQREWIYSKTVHIPHGWARERCELVFEGLDYAGSVFWNGRKAADFEGTFLPVVVDVTGSLAPGGANLLQVMLRQPPELDGQVGYSSRIRHLKARFGYGWDWIPRMVAVGIWRDVRLRTYEGVALRDFYPEAVPAADYGQGAVSFRTELEVMRPGAYDCLYAIEDAEGRTIWQARRQEALRAGPVRLTLAAEVAGIDLWWPAGMGAQPLYRARIALRDGDGRVLAAAARTIGFRRIEWRANPGSPADALPYTAVVNGIPVFLRGVNWVPVSPLLRRGHGGGLPGAARPARGDERQRAAHMGRGHHRDASVLRLLRPPGPARLAGAAPVVKRARQLPAGRSTAA</sequence>
<evidence type="ECO:0000313" key="9">
    <source>
        <dbReference type="EMBL" id="MDG0790848.1"/>
    </source>
</evidence>
<dbReference type="InterPro" id="IPR013783">
    <property type="entry name" value="Ig-like_fold"/>
</dbReference>
<comment type="caution">
    <text evidence="9">The sequence shown here is derived from an EMBL/GenBank/DDBJ whole genome shotgun (WGS) entry which is preliminary data.</text>
</comment>
<protein>
    <recommendedName>
        <fullName evidence="3">beta-mannosidase</fullName>
        <ecNumber evidence="3">3.2.1.25</ecNumber>
    </recommendedName>
</protein>
<keyword evidence="4" id="KW-0378">Hydrolase</keyword>
<evidence type="ECO:0000259" key="8">
    <source>
        <dbReference type="Pfam" id="PF22666"/>
    </source>
</evidence>
<evidence type="ECO:0000256" key="4">
    <source>
        <dbReference type="ARBA" id="ARBA00022801"/>
    </source>
</evidence>
<organism evidence="9 10">
    <name type="scientific">Cohnella ginsengisoli</name>
    <dbReference type="NCBI Taxonomy" id="425004"/>
    <lineage>
        <taxon>Bacteria</taxon>
        <taxon>Bacillati</taxon>
        <taxon>Bacillota</taxon>
        <taxon>Bacilli</taxon>
        <taxon>Bacillales</taxon>
        <taxon>Paenibacillaceae</taxon>
        <taxon>Cohnella</taxon>
    </lineage>
</organism>
<gene>
    <name evidence="9" type="ORF">OMP38_08210</name>
</gene>
<evidence type="ECO:0000313" key="10">
    <source>
        <dbReference type="Proteomes" id="UP001153387"/>
    </source>
</evidence>
<dbReference type="SUPFAM" id="SSF49785">
    <property type="entry name" value="Galactose-binding domain-like"/>
    <property type="match status" value="1"/>
</dbReference>
<accession>A0A9X4QLQ5</accession>
<dbReference type="PANTHER" id="PTHR43730:SF1">
    <property type="entry name" value="BETA-MANNOSIDASE"/>
    <property type="match status" value="1"/>
</dbReference>
<dbReference type="Pfam" id="PF00703">
    <property type="entry name" value="Glyco_hydro_2"/>
    <property type="match status" value="1"/>
</dbReference>
<dbReference type="EC" id="3.2.1.25" evidence="3"/>
<dbReference type="GO" id="GO:0004567">
    <property type="term" value="F:beta-mannosidase activity"/>
    <property type="evidence" value="ECO:0007669"/>
    <property type="project" value="UniProtKB-EC"/>
</dbReference>
<proteinExistence type="inferred from homology"/>
<dbReference type="Gene3D" id="2.60.120.260">
    <property type="entry name" value="Galactose-binding domain-like"/>
    <property type="match status" value="1"/>
</dbReference>
<name>A0A9X4QLQ5_9BACL</name>
<dbReference type="InterPro" id="IPR036156">
    <property type="entry name" value="Beta-gal/glucu_dom_sf"/>
</dbReference>
<dbReference type="SUPFAM" id="SSF49303">
    <property type="entry name" value="beta-Galactosidase/glucuronidase domain"/>
    <property type="match status" value="1"/>
</dbReference>
<dbReference type="GO" id="GO:0006516">
    <property type="term" value="P:glycoprotein catabolic process"/>
    <property type="evidence" value="ECO:0007669"/>
    <property type="project" value="TreeGrafter"/>
</dbReference>
<evidence type="ECO:0000256" key="1">
    <source>
        <dbReference type="ARBA" id="ARBA00000829"/>
    </source>
</evidence>
<dbReference type="InterPro" id="IPR017853">
    <property type="entry name" value="GH"/>
</dbReference>
<comment type="similarity">
    <text evidence="2">Belongs to the glycosyl hydrolase 2 family.</text>
</comment>
<comment type="catalytic activity">
    <reaction evidence="1">
        <text>Hydrolysis of terminal, non-reducing beta-D-mannose residues in beta-D-mannosides.</text>
        <dbReference type="EC" id="3.2.1.25"/>
    </reaction>
</comment>
<feature type="region of interest" description="Disordered" evidence="6">
    <location>
        <begin position="1"/>
        <end position="22"/>
    </location>
</feature>
<dbReference type="Pfam" id="PF22666">
    <property type="entry name" value="Glyco_hydro_2_N2"/>
    <property type="match status" value="1"/>
</dbReference>
<evidence type="ECO:0000256" key="2">
    <source>
        <dbReference type="ARBA" id="ARBA00007401"/>
    </source>
</evidence>
<evidence type="ECO:0000259" key="7">
    <source>
        <dbReference type="Pfam" id="PF00703"/>
    </source>
</evidence>
<evidence type="ECO:0000256" key="6">
    <source>
        <dbReference type="SAM" id="MobiDB-lite"/>
    </source>
</evidence>
<evidence type="ECO:0000256" key="5">
    <source>
        <dbReference type="ARBA" id="ARBA00023295"/>
    </source>
</evidence>
<dbReference type="EMBL" id="JAPDHZ010000002">
    <property type="protein sequence ID" value="MDG0790848.1"/>
    <property type="molecule type" value="Genomic_DNA"/>
</dbReference>
<dbReference type="InterPro" id="IPR008979">
    <property type="entry name" value="Galactose-bd-like_sf"/>
</dbReference>
<feature type="domain" description="Glycoside hydrolase family 2 immunoglobulin-like beta-sandwich" evidence="7">
    <location>
        <begin position="244"/>
        <end position="345"/>
    </location>
</feature>
<feature type="region of interest" description="Disordered" evidence="6">
    <location>
        <begin position="389"/>
        <end position="419"/>
    </location>
</feature>
<dbReference type="InterPro" id="IPR006102">
    <property type="entry name" value="Ig-like_GH2"/>
</dbReference>
<dbReference type="AlphaFoldDB" id="A0A9X4QLQ5"/>
<dbReference type="GO" id="GO:0005975">
    <property type="term" value="P:carbohydrate metabolic process"/>
    <property type="evidence" value="ECO:0007669"/>
    <property type="project" value="InterPro"/>
</dbReference>
<reference evidence="9 10" key="1">
    <citation type="submission" date="2022-10" db="EMBL/GenBank/DDBJ databases">
        <title>Comparative genomic analysis of Cohnella hashimotonis sp. nov., isolated from the International Space Station.</title>
        <authorList>
            <person name="Simpson A."/>
            <person name="Venkateswaran K."/>
        </authorList>
    </citation>
    <scope>NUCLEOTIDE SEQUENCE [LARGE SCALE GENOMIC DNA]</scope>
    <source>
        <strain evidence="9 10">DSM 18997</strain>
    </source>
</reference>
<dbReference type="RefSeq" id="WP_277564638.1">
    <property type="nucleotide sequence ID" value="NZ_JAPDHZ010000002.1"/>
</dbReference>
<dbReference type="InterPro" id="IPR050887">
    <property type="entry name" value="Beta-mannosidase_GH2"/>
</dbReference>
<dbReference type="PANTHER" id="PTHR43730">
    <property type="entry name" value="BETA-MANNOSIDASE"/>
    <property type="match status" value="1"/>
</dbReference>
<dbReference type="Proteomes" id="UP001153387">
    <property type="component" value="Unassembled WGS sequence"/>
</dbReference>
<feature type="domain" description="Beta-mannosidase-like galactose-binding" evidence="8">
    <location>
        <begin position="79"/>
        <end position="224"/>
    </location>
</feature>